<protein>
    <submittedName>
        <fullName evidence="1">Uncharacterized protein</fullName>
    </submittedName>
</protein>
<proteinExistence type="predicted"/>
<keyword evidence="2" id="KW-1185">Reference proteome</keyword>
<evidence type="ECO:0000313" key="1">
    <source>
        <dbReference type="EMBL" id="GIY61212.1"/>
    </source>
</evidence>
<name>A0AAV4UTT2_9ARAC</name>
<accession>A0AAV4UTT2</accession>
<comment type="caution">
    <text evidence="1">The sequence shown here is derived from an EMBL/GenBank/DDBJ whole genome shotgun (WGS) entry which is preliminary data.</text>
</comment>
<reference evidence="1 2" key="1">
    <citation type="submission" date="2021-06" db="EMBL/GenBank/DDBJ databases">
        <title>Caerostris darwini draft genome.</title>
        <authorList>
            <person name="Kono N."/>
            <person name="Arakawa K."/>
        </authorList>
    </citation>
    <scope>NUCLEOTIDE SEQUENCE [LARGE SCALE GENOMIC DNA]</scope>
</reference>
<sequence length="82" mass="9843">MIFREKLIKFRAMETAEDEWWMRMERAKTIDYSVRASAPGASNPELMELQWSCWPRLQRVRQYPRSCWLSPNPAVPFPRKAI</sequence>
<dbReference type="EMBL" id="BPLQ01011927">
    <property type="protein sequence ID" value="GIY61212.1"/>
    <property type="molecule type" value="Genomic_DNA"/>
</dbReference>
<dbReference type="AlphaFoldDB" id="A0AAV4UTT2"/>
<evidence type="ECO:0000313" key="2">
    <source>
        <dbReference type="Proteomes" id="UP001054837"/>
    </source>
</evidence>
<dbReference type="Proteomes" id="UP001054837">
    <property type="component" value="Unassembled WGS sequence"/>
</dbReference>
<organism evidence="1 2">
    <name type="scientific">Caerostris darwini</name>
    <dbReference type="NCBI Taxonomy" id="1538125"/>
    <lineage>
        <taxon>Eukaryota</taxon>
        <taxon>Metazoa</taxon>
        <taxon>Ecdysozoa</taxon>
        <taxon>Arthropoda</taxon>
        <taxon>Chelicerata</taxon>
        <taxon>Arachnida</taxon>
        <taxon>Araneae</taxon>
        <taxon>Araneomorphae</taxon>
        <taxon>Entelegynae</taxon>
        <taxon>Araneoidea</taxon>
        <taxon>Araneidae</taxon>
        <taxon>Caerostris</taxon>
    </lineage>
</organism>
<gene>
    <name evidence="1" type="ORF">CDAR_568121</name>
</gene>